<dbReference type="RefSeq" id="WP_149668117.1">
    <property type="nucleotide sequence ID" value="NZ_VTUZ01000001.1"/>
</dbReference>
<accession>A0A5B0HLH3</accession>
<keyword evidence="2" id="KW-1185">Reference proteome</keyword>
<organism evidence="1 2">
    <name type="scientific">Paraburkholderia panacisoli</name>
    <dbReference type="NCBI Taxonomy" id="2603818"/>
    <lineage>
        <taxon>Bacteria</taxon>
        <taxon>Pseudomonadati</taxon>
        <taxon>Pseudomonadota</taxon>
        <taxon>Betaproteobacteria</taxon>
        <taxon>Burkholderiales</taxon>
        <taxon>Burkholderiaceae</taxon>
        <taxon>Paraburkholderia</taxon>
    </lineage>
</organism>
<evidence type="ECO:0000313" key="2">
    <source>
        <dbReference type="Proteomes" id="UP000325273"/>
    </source>
</evidence>
<proteinExistence type="predicted"/>
<dbReference type="EMBL" id="VTUZ01000001">
    <property type="protein sequence ID" value="KAA1015990.1"/>
    <property type="molecule type" value="Genomic_DNA"/>
</dbReference>
<sequence length="65" mass="7644">MKLFRELTPDEETQFRQWARENYKPFEPINGVWHWVAQDECVRINRAADLEPELDLTAPGPYGAP</sequence>
<dbReference type="Proteomes" id="UP000325273">
    <property type="component" value="Unassembled WGS sequence"/>
</dbReference>
<comment type="caution">
    <text evidence="1">The sequence shown here is derived from an EMBL/GenBank/DDBJ whole genome shotgun (WGS) entry which is preliminary data.</text>
</comment>
<dbReference type="AlphaFoldDB" id="A0A5B0HLH3"/>
<evidence type="ECO:0000313" key="1">
    <source>
        <dbReference type="EMBL" id="KAA1015990.1"/>
    </source>
</evidence>
<protein>
    <submittedName>
        <fullName evidence="1">Uncharacterized protein</fullName>
    </submittedName>
</protein>
<name>A0A5B0HLH3_9BURK</name>
<reference evidence="1 2" key="1">
    <citation type="submission" date="2019-08" db="EMBL/GenBank/DDBJ databases">
        <title>Paraburkholderia sp. DCY113.</title>
        <authorList>
            <person name="Kang J."/>
        </authorList>
    </citation>
    <scope>NUCLEOTIDE SEQUENCE [LARGE SCALE GENOMIC DNA]</scope>
    <source>
        <strain evidence="1 2">DCY113</strain>
    </source>
</reference>
<gene>
    <name evidence="1" type="ORF">FVF58_01160</name>
</gene>